<dbReference type="PROSITE" id="PS50943">
    <property type="entry name" value="HTH_CROC1"/>
    <property type="match status" value="1"/>
</dbReference>
<accession>A0ABU2NLI6</accession>
<evidence type="ECO:0000313" key="3">
    <source>
        <dbReference type="Proteomes" id="UP001183414"/>
    </source>
</evidence>
<protein>
    <submittedName>
        <fullName evidence="2">Helix-turn-helix transcriptional regulator</fullName>
    </submittedName>
</protein>
<feature type="domain" description="HTH cro/C1-type" evidence="1">
    <location>
        <begin position="18"/>
        <end position="72"/>
    </location>
</feature>
<proteinExistence type="predicted"/>
<dbReference type="Proteomes" id="UP001183414">
    <property type="component" value="Unassembled WGS sequence"/>
</dbReference>
<dbReference type="EMBL" id="JAVREQ010000001">
    <property type="protein sequence ID" value="MDT0377620.1"/>
    <property type="molecule type" value="Genomic_DNA"/>
</dbReference>
<gene>
    <name evidence="2" type="ORF">RM572_02380</name>
</gene>
<evidence type="ECO:0000259" key="1">
    <source>
        <dbReference type="PROSITE" id="PS50943"/>
    </source>
</evidence>
<dbReference type="SMART" id="SM00530">
    <property type="entry name" value="HTH_XRE"/>
    <property type="match status" value="1"/>
</dbReference>
<name>A0ABU2NLI6_9ACTN</name>
<keyword evidence="3" id="KW-1185">Reference proteome</keyword>
<dbReference type="Gene3D" id="1.10.260.40">
    <property type="entry name" value="lambda repressor-like DNA-binding domains"/>
    <property type="match status" value="1"/>
</dbReference>
<dbReference type="SUPFAM" id="SSF47413">
    <property type="entry name" value="lambda repressor-like DNA-binding domains"/>
    <property type="match status" value="1"/>
</dbReference>
<dbReference type="InterPro" id="IPR001387">
    <property type="entry name" value="Cro/C1-type_HTH"/>
</dbReference>
<evidence type="ECO:0000313" key="2">
    <source>
        <dbReference type="EMBL" id="MDT0377620.1"/>
    </source>
</evidence>
<dbReference type="Pfam" id="PF19054">
    <property type="entry name" value="DUF5753"/>
    <property type="match status" value="1"/>
</dbReference>
<dbReference type="InterPro" id="IPR010982">
    <property type="entry name" value="Lambda_DNA-bd_dom_sf"/>
</dbReference>
<comment type="caution">
    <text evidence="2">The sequence shown here is derived from an EMBL/GenBank/DDBJ whole genome shotgun (WGS) entry which is preliminary data.</text>
</comment>
<reference evidence="3" key="1">
    <citation type="submission" date="2023-07" db="EMBL/GenBank/DDBJ databases">
        <title>30 novel species of actinomycetes from the DSMZ collection.</title>
        <authorList>
            <person name="Nouioui I."/>
        </authorList>
    </citation>
    <scope>NUCLEOTIDE SEQUENCE [LARGE SCALE GENOMIC DNA]</scope>
    <source>
        <strain evidence="3">DSM 42041</strain>
    </source>
</reference>
<dbReference type="RefSeq" id="WP_311671565.1">
    <property type="nucleotide sequence ID" value="NZ_JAVREQ010000001.1"/>
</dbReference>
<dbReference type="CDD" id="cd00093">
    <property type="entry name" value="HTH_XRE"/>
    <property type="match status" value="1"/>
</dbReference>
<sequence length="283" mass="31487">MPPRTQPTARQERLGAELRRMREASGRTAREAAALLGTNPIQMSQMESGKAGISEERLRRLASHYACDDAALLEGLVAMATGRTQGWWDEYRGVLPPSFLDLAELEHHAAFLRIISVVHVPGLLQTSDYARAVFSFMVPELPPQELEPRVEHRVRRRSVLAGSRKTPYTAVIHESALRIKVADHTLMLQQWRELIRASEQPHITLRIIPFTADGFGGANCSMLHVGGVVPQLDTVQRDTAHGSGFVHAAAELVRLRKLFDKVEAMALDADASRDFLYGLTREA</sequence>
<dbReference type="Pfam" id="PF13560">
    <property type="entry name" value="HTH_31"/>
    <property type="match status" value="1"/>
</dbReference>
<organism evidence="2 3">
    <name type="scientific">Streptomyces hazeniae</name>
    <dbReference type="NCBI Taxonomy" id="3075538"/>
    <lineage>
        <taxon>Bacteria</taxon>
        <taxon>Bacillati</taxon>
        <taxon>Actinomycetota</taxon>
        <taxon>Actinomycetes</taxon>
        <taxon>Kitasatosporales</taxon>
        <taxon>Streptomycetaceae</taxon>
        <taxon>Streptomyces</taxon>
    </lineage>
</organism>
<dbReference type="InterPro" id="IPR043917">
    <property type="entry name" value="DUF5753"/>
</dbReference>